<evidence type="ECO:0000313" key="9">
    <source>
        <dbReference type="Proteomes" id="UP000230750"/>
    </source>
</evidence>
<feature type="region of interest" description="Disordered" evidence="6">
    <location>
        <begin position="64"/>
        <end position="87"/>
    </location>
</feature>
<keyword evidence="5 7" id="KW-0472">Membrane</keyword>
<keyword evidence="3 7" id="KW-0812">Transmembrane</keyword>
<comment type="subcellular location">
    <subcellularLocation>
        <location evidence="1">Membrane</location>
        <topology evidence="1">Multi-pass membrane protein</topology>
    </subcellularLocation>
</comment>
<evidence type="ECO:0000256" key="2">
    <source>
        <dbReference type="ARBA" id="ARBA00022448"/>
    </source>
</evidence>
<accession>A0A2G8JXU8</accession>
<evidence type="ECO:0000256" key="3">
    <source>
        <dbReference type="ARBA" id="ARBA00022692"/>
    </source>
</evidence>
<feature type="transmembrane region" description="Helical" evidence="7">
    <location>
        <begin position="5"/>
        <end position="22"/>
    </location>
</feature>
<sequence length="114" mass="12926">AKTIYICNHLIYSFCMACLALIRTKWAIFVFSASAGIQYSTLFTLPFILLARYHTTDTFAKPKEGYQDFTEGESSTEHNRPKHGNQIRGLGTDVAVVQSMVFSPNFSCLYVWDL</sequence>
<dbReference type="EMBL" id="MRZV01001111">
    <property type="protein sequence ID" value="PIK40539.1"/>
    <property type="molecule type" value="Genomic_DNA"/>
</dbReference>
<evidence type="ECO:0000256" key="6">
    <source>
        <dbReference type="SAM" id="MobiDB-lite"/>
    </source>
</evidence>
<dbReference type="AlphaFoldDB" id="A0A2G8JXU8"/>
<evidence type="ECO:0000256" key="1">
    <source>
        <dbReference type="ARBA" id="ARBA00004141"/>
    </source>
</evidence>
<comment type="caution">
    <text evidence="8">The sequence shown here is derived from an EMBL/GenBank/DDBJ whole genome shotgun (WGS) entry which is preliminary data.</text>
</comment>
<dbReference type="OrthoDB" id="28755at2759"/>
<proteinExistence type="predicted"/>
<feature type="non-terminal residue" evidence="8">
    <location>
        <position position="1"/>
    </location>
</feature>
<dbReference type="Proteomes" id="UP000230750">
    <property type="component" value="Unassembled WGS sequence"/>
</dbReference>
<keyword evidence="9" id="KW-1185">Reference proteome</keyword>
<gene>
    <name evidence="8" type="ORF">BSL78_22625</name>
</gene>
<evidence type="ECO:0000256" key="7">
    <source>
        <dbReference type="SAM" id="Phobius"/>
    </source>
</evidence>
<dbReference type="PANTHER" id="PTHR19432">
    <property type="entry name" value="SUGAR TRANSPORTER"/>
    <property type="match status" value="1"/>
</dbReference>
<keyword evidence="4 7" id="KW-1133">Transmembrane helix</keyword>
<dbReference type="GO" id="GO:0008506">
    <property type="term" value="F:sucrose:proton symporter activity"/>
    <property type="evidence" value="ECO:0007669"/>
    <property type="project" value="TreeGrafter"/>
</dbReference>
<evidence type="ECO:0000256" key="5">
    <source>
        <dbReference type="ARBA" id="ARBA00023136"/>
    </source>
</evidence>
<protein>
    <submittedName>
        <fullName evidence="8">Putative membrane-associated transporter protein</fullName>
    </submittedName>
</protein>
<evidence type="ECO:0000256" key="4">
    <source>
        <dbReference type="ARBA" id="ARBA00022989"/>
    </source>
</evidence>
<keyword evidence="2" id="KW-0813">Transport</keyword>
<feature type="transmembrane region" description="Helical" evidence="7">
    <location>
        <begin position="28"/>
        <end position="51"/>
    </location>
</feature>
<dbReference type="GO" id="GO:0016020">
    <property type="term" value="C:membrane"/>
    <property type="evidence" value="ECO:0007669"/>
    <property type="project" value="UniProtKB-SubCell"/>
</dbReference>
<evidence type="ECO:0000313" key="8">
    <source>
        <dbReference type="EMBL" id="PIK40539.1"/>
    </source>
</evidence>
<dbReference type="PANTHER" id="PTHR19432:SF35">
    <property type="entry name" value="SOLUTE CARRIER FAMILY 45 MEMBER 3 ISOFORM X1"/>
    <property type="match status" value="1"/>
</dbReference>
<organism evidence="8 9">
    <name type="scientific">Stichopus japonicus</name>
    <name type="common">Sea cucumber</name>
    <dbReference type="NCBI Taxonomy" id="307972"/>
    <lineage>
        <taxon>Eukaryota</taxon>
        <taxon>Metazoa</taxon>
        <taxon>Echinodermata</taxon>
        <taxon>Eleutherozoa</taxon>
        <taxon>Echinozoa</taxon>
        <taxon>Holothuroidea</taxon>
        <taxon>Aspidochirotacea</taxon>
        <taxon>Aspidochirotida</taxon>
        <taxon>Stichopodidae</taxon>
        <taxon>Apostichopus</taxon>
    </lineage>
</organism>
<name>A0A2G8JXU8_STIJA</name>
<reference evidence="8 9" key="1">
    <citation type="journal article" date="2017" name="PLoS Biol.">
        <title>The sea cucumber genome provides insights into morphological evolution and visceral regeneration.</title>
        <authorList>
            <person name="Zhang X."/>
            <person name="Sun L."/>
            <person name="Yuan J."/>
            <person name="Sun Y."/>
            <person name="Gao Y."/>
            <person name="Zhang L."/>
            <person name="Li S."/>
            <person name="Dai H."/>
            <person name="Hamel J.F."/>
            <person name="Liu C."/>
            <person name="Yu Y."/>
            <person name="Liu S."/>
            <person name="Lin W."/>
            <person name="Guo K."/>
            <person name="Jin S."/>
            <person name="Xu P."/>
            <person name="Storey K.B."/>
            <person name="Huan P."/>
            <person name="Zhang T."/>
            <person name="Zhou Y."/>
            <person name="Zhang J."/>
            <person name="Lin C."/>
            <person name="Li X."/>
            <person name="Xing L."/>
            <person name="Huo D."/>
            <person name="Sun M."/>
            <person name="Wang L."/>
            <person name="Mercier A."/>
            <person name="Li F."/>
            <person name="Yang H."/>
            <person name="Xiang J."/>
        </authorList>
    </citation>
    <scope>NUCLEOTIDE SEQUENCE [LARGE SCALE GENOMIC DNA]</scope>
    <source>
        <strain evidence="8">Shaxun</strain>
        <tissue evidence="8">Muscle</tissue>
    </source>
</reference>